<gene>
    <name evidence="1" type="ORF">FDK13_34185</name>
</gene>
<proteinExistence type="predicted"/>
<dbReference type="Proteomes" id="UP000304900">
    <property type="component" value="Unassembled WGS sequence"/>
</dbReference>
<dbReference type="AlphaFoldDB" id="A0A4V6BJX4"/>
<dbReference type="RefSeq" id="WP_137344507.1">
    <property type="nucleotide sequence ID" value="NZ_SZVO01000033.1"/>
</dbReference>
<evidence type="ECO:0000313" key="2">
    <source>
        <dbReference type="Proteomes" id="UP000304900"/>
    </source>
</evidence>
<sequence length="69" mass="7890">MKDNNVVPIKVVTDDQLDLVLDTILQNVNSMINMGHVMNLNHASKYRHVLVSISEMSKEELYHLDRKAA</sequence>
<dbReference type="EMBL" id="SZVO01000033">
    <property type="protein sequence ID" value="TKT85243.1"/>
    <property type="molecule type" value="Genomic_DNA"/>
</dbReference>
<comment type="caution">
    <text evidence="1">The sequence shown here is derived from an EMBL/GenBank/DDBJ whole genome shotgun (WGS) entry which is preliminary data.</text>
</comment>
<evidence type="ECO:0000313" key="1">
    <source>
        <dbReference type="EMBL" id="TKT85243.1"/>
    </source>
</evidence>
<name>A0A4V6BJX4_9BACT</name>
<protein>
    <submittedName>
        <fullName evidence="1">Uncharacterized protein</fullName>
    </submittedName>
</protein>
<accession>A0A4V6BJX4</accession>
<keyword evidence="2" id="KW-1185">Reference proteome</keyword>
<organism evidence="1 2">
    <name type="scientific">Dyadobacter frigoris</name>
    <dbReference type="NCBI Taxonomy" id="2576211"/>
    <lineage>
        <taxon>Bacteria</taxon>
        <taxon>Pseudomonadati</taxon>
        <taxon>Bacteroidota</taxon>
        <taxon>Cytophagia</taxon>
        <taxon>Cytophagales</taxon>
        <taxon>Spirosomataceae</taxon>
        <taxon>Dyadobacter</taxon>
    </lineage>
</organism>
<reference evidence="1 2" key="1">
    <citation type="submission" date="2019-05" db="EMBL/GenBank/DDBJ databases">
        <title>Dyadobacter AR-3-8 sp. nov., isolated from arctic soil.</title>
        <authorList>
            <person name="Chaudhary D.K."/>
        </authorList>
    </citation>
    <scope>NUCLEOTIDE SEQUENCE [LARGE SCALE GENOMIC DNA]</scope>
    <source>
        <strain evidence="1 2">AR-3-8</strain>
    </source>
</reference>